<feature type="domain" description="Tuberin-type" evidence="1">
    <location>
        <begin position="85"/>
        <end position="143"/>
    </location>
</feature>
<protein>
    <recommendedName>
        <fullName evidence="1">Tuberin-type domain-containing protein</fullName>
    </recommendedName>
</protein>
<dbReference type="InterPro" id="IPR018515">
    <property type="entry name" value="Tuberin-type_domain"/>
</dbReference>
<dbReference type="GO" id="GO:0005096">
    <property type="term" value="F:GTPase activator activity"/>
    <property type="evidence" value="ECO:0007669"/>
    <property type="project" value="InterPro"/>
</dbReference>
<dbReference type="Pfam" id="PF03542">
    <property type="entry name" value="Tuberin"/>
    <property type="match status" value="1"/>
</dbReference>
<dbReference type="EMBL" id="ADBV01019756">
    <property type="protein sequence ID" value="EJW71018.1"/>
    <property type="molecule type" value="Genomic_DNA"/>
</dbReference>
<organism evidence="2 3">
    <name type="scientific">Wuchereria bancrofti</name>
    <dbReference type="NCBI Taxonomy" id="6293"/>
    <lineage>
        <taxon>Eukaryota</taxon>
        <taxon>Metazoa</taxon>
        <taxon>Ecdysozoa</taxon>
        <taxon>Nematoda</taxon>
        <taxon>Chromadorea</taxon>
        <taxon>Rhabditida</taxon>
        <taxon>Spirurina</taxon>
        <taxon>Spiruromorpha</taxon>
        <taxon>Filarioidea</taxon>
        <taxon>Onchocercidae</taxon>
        <taxon>Wuchereria</taxon>
    </lineage>
</organism>
<proteinExistence type="predicted"/>
<evidence type="ECO:0000313" key="3">
    <source>
        <dbReference type="Proteomes" id="UP000004810"/>
    </source>
</evidence>
<evidence type="ECO:0000313" key="2">
    <source>
        <dbReference type="EMBL" id="EJW71018.1"/>
    </source>
</evidence>
<sequence>MKYHWLHERAVVTDLVCPVLKGCIRENNAKIQYQMLNVLFDVAKTVSLRESEDDDLFLMVMEIASSFLTLDLDTAEVFENMEILTGDVCQILAERFSDLRSSHLHYIIHMLCEHLHSHYQHGFVREIGCEIRERIFSALLTLVVIRLQSKW</sequence>
<dbReference type="AlphaFoldDB" id="J9DN21"/>
<name>J9DN21_WUCBA</name>
<comment type="caution">
    <text evidence="2">The sequence shown here is derived from an EMBL/GenBank/DDBJ whole genome shotgun (WGS) entry which is preliminary data.</text>
</comment>
<evidence type="ECO:0000259" key="1">
    <source>
        <dbReference type="Pfam" id="PF03542"/>
    </source>
</evidence>
<feature type="non-terminal residue" evidence="2">
    <location>
        <position position="151"/>
    </location>
</feature>
<accession>J9DN21</accession>
<gene>
    <name evidence="2" type="ORF">WUBG_18074</name>
</gene>
<dbReference type="Proteomes" id="UP000004810">
    <property type="component" value="Unassembled WGS sequence"/>
</dbReference>
<reference evidence="3" key="1">
    <citation type="submission" date="2012-08" db="EMBL/GenBank/DDBJ databases">
        <title>The Genome Sequence of Wuchereria bancrofti.</title>
        <authorList>
            <person name="Nutman T.B."/>
            <person name="Fink D.L."/>
            <person name="Russ C."/>
            <person name="Young S."/>
            <person name="Zeng Q."/>
            <person name="Koehrsen M."/>
            <person name="Alvarado L."/>
            <person name="Berlin A."/>
            <person name="Chapman S.B."/>
            <person name="Chen Z."/>
            <person name="Freedman E."/>
            <person name="Gellesch M."/>
            <person name="Goldberg J."/>
            <person name="Griggs A."/>
            <person name="Gujja S."/>
            <person name="Heilman E.R."/>
            <person name="Heiman D."/>
            <person name="Hepburn T."/>
            <person name="Howarth C."/>
            <person name="Jen D."/>
            <person name="Larson L."/>
            <person name="Lewis B."/>
            <person name="Mehta T."/>
            <person name="Park D."/>
            <person name="Pearson M."/>
            <person name="Roberts A."/>
            <person name="Saif S."/>
            <person name="Shea T."/>
            <person name="Shenoy N."/>
            <person name="Sisk P."/>
            <person name="Stolte C."/>
            <person name="Sykes S."/>
            <person name="Walk T."/>
            <person name="White J."/>
            <person name="Yandava C."/>
            <person name="Haas B."/>
            <person name="Henn M.R."/>
            <person name="Nusbaum C."/>
            <person name="Birren B."/>
        </authorList>
    </citation>
    <scope>NUCLEOTIDE SEQUENCE [LARGE SCALE GENOMIC DNA]</scope>
    <source>
        <strain evidence="3">NA</strain>
    </source>
</reference>